<gene>
    <name evidence="1" type="ORF">NDU88_002655</name>
</gene>
<keyword evidence="2" id="KW-1185">Reference proteome</keyword>
<evidence type="ECO:0000313" key="2">
    <source>
        <dbReference type="Proteomes" id="UP001066276"/>
    </source>
</evidence>
<organism evidence="1 2">
    <name type="scientific">Pleurodeles waltl</name>
    <name type="common">Iberian ribbed newt</name>
    <dbReference type="NCBI Taxonomy" id="8319"/>
    <lineage>
        <taxon>Eukaryota</taxon>
        <taxon>Metazoa</taxon>
        <taxon>Chordata</taxon>
        <taxon>Craniata</taxon>
        <taxon>Vertebrata</taxon>
        <taxon>Euteleostomi</taxon>
        <taxon>Amphibia</taxon>
        <taxon>Batrachia</taxon>
        <taxon>Caudata</taxon>
        <taxon>Salamandroidea</taxon>
        <taxon>Salamandridae</taxon>
        <taxon>Pleurodelinae</taxon>
        <taxon>Pleurodeles</taxon>
    </lineage>
</organism>
<protein>
    <submittedName>
        <fullName evidence="1">Uncharacterized protein</fullName>
    </submittedName>
</protein>
<dbReference type="EMBL" id="JANPWB010000007">
    <property type="protein sequence ID" value="KAJ1170783.1"/>
    <property type="molecule type" value="Genomic_DNA"/>
</dbReference>
<accession>A0AAV7T489</accession>
<reference evidence="1" key="1">
    <citation type="journal article" date="2022" name="bioRxiv">
        <title>Sequencing and chromosome-scale assembly of the giantPleurodeles waltlgenome.</title>
        <authorList>
            <person name="Brown T."/>
            <person name="Elewa A."/>
            <person name="Iarovenko S."/>
            <person name="Subramanian E."/>
            <person name="Araus A.J."/>
            <person name="Petzold A."/>
            <person name="Susuki M."/>
            <person name="Suzuki K.-i.T."/>
            <person name="Hayashi T."/>
            <person name="Toyoda A."/>
            <person name="Oliveira C."/>
            <person name="Osipova E."/>
            <person name="Leigh N.D."/>
            <person name="Simon A."/>
            <person name="Yun M.H."/>
        </authorList>
    </citation>
    <scope>NUCLEOTIDE SEQUENCE</scope>
    <source>
        <strain evidence="1">20211129_DDA</strain>
        <tissue evidence="1">Liver</tissue>
    </source>
</reference>
<sequence>MRVIPWLRRGLQTILNFKPELGAACEITAGGALGVRRGAAEPVRGAQERFLAVLVERSTQRPGARAGDWG</sequence>
<dbReference type="AlphaFoldDB" id="A0AAV7T489"/>
<dbReference type="Proteomes" id="UP001066276">
    <property type="component" value="Chromosome 4_1"/>
</dbReference>
<comment type="caution">
    <text evidence="1">The sequence shown here is derived from an EMBL/GenBank/DDBJ whole genome shotgun (WGS) entry which is preliminary data.</text>
</comment>
<name>A0AAV7T489_PLEWA</name>
<evidence type="ECO:0000313" key="1">
    <source>
        <dbReference type="EMBL" id="KAJ1170783.1"/>
    </source>
</evidence>
<proteinExistence type="predicted"/>